<dbReference type="FunFam" id="3.30.160.60:FF:000931">
    <property type="entry name" value="zinc finger protein 697"/>
    <property type="match status" value="1"/>
</dbReference>
<dbReference type="PROSITE" id="PS00028">
    <property type="entry name" value="ZINC_FINGER_C2H2_1"/>
    <property type="match status" value="1"/>
</dbReference>
<keyword evidence="3" id="KW-0805">Transcription regulation</keyword>
<evidence type="ECO:0000259" key="8">
    <source>
        <dbReference type="PROSITE" id="PS50157"/>
    </source>
</evidence>
<comment type="subcellular location">
    <subcellularLocation>
        <location evidence="1">Nucleus</location>
    </subcellularLocation>
</comment>
<protein>
    <recommendedName>
        <fullName evidence="8">C2H2-type domain-containing protein</fullName>
    </recommendedName>
</protein>
<comment type="similarity">
    <text evidence="2">Belongs to the krueppel C2H2-type zinc-finger protein family.</text>
</comment>
<proteinExistence type="inferred from homology"/>
<dbReference type="PROSITE" id="PS50157">
    <property type="entry name" value="ZINC_FINGER_C2H2_2"/>
    <property type="match status" value="1"/>
</dbReference>
<keyword evidence="7" id="KW-0863">Zinc-finger</keyword>
<gene>
    <name evidence="9" type="ORF">F7725_025841</name>
</gene>
<evidence type="ECO:0000313" key="9">
    <source>
        <dbReference type="EMBL" id="KAF3832176.1"/>
    </source>
</evidence>
<keyword evidence="4" id="KW-0238">DNA-binding</keyword>
<evidence type="ECO:0000256" key="2">
    <source>
        <dbReference type="ARBA" id="ARBA00006991"/>
    </source>
</evidence>
<name>A0A7J5X5D9_DISMA</name>
<dbReference type="Proteomes" id="UP000518266">
    <property type="component" value="Unassembled WGS sequence"/>
</dbReference>
<evidence type="ECO:0000256" key="4">
    <source>
        <dbReference type="ARBA" id="ARBA00023125"/>
    </source>
</evidence>
<evidence type="ECO:0000256" key="3">
    <source>
        <dbReference type="ARBA" id="ARBA00023015"/>
    </source>
</evidence>
<evidence type="ECO:0000256" key="7">
    <source>
        <dbReference type="PROSITE-ProRule" id="PRU00042"/>
    </source>
</evidence>
<organism evidence="9 10">
    <name type="scientific">Dissostichus mawsoni</name>
    <name type="common">Antarctic cod</name>
    <dbReference type="NCBI Taxonomy" id="36200"/>
    <lineage>
        <taxon>Eukaryota</taxon>
        <taxon>Metazoa</taxon>
        <taxon>Chordata</taxon>
        <taxon>Craniata</taxon>
        <taxon>Vertebrata</taxon>
        <taxon>Euteleostomi</taxon>
        <taxon>Actinopterygii</taxon>
        <taxon>Neopterygii</taxon>
        <taxon>Teleostei</taxon>
        <taxon>Neoteleostei</taxon>
        <taxon>Acanthomorphata</taxon>
        <taxon>Eupercaria</taxon>
        <taxon>Perciformes</taxon>
        <taxon>Notothenioidei</taxon>
        <taxon>Nototheniidae</taxon>
        <taxon>Dissostichus</taxon>
    </lineage>
</organism>
<dbReference type="SUPFAM" id="SSF57667">
    <property type="entry name" value="beta-beta-alpha zinc fingers"/>
    <property type="match status" value="1"/>
</dbReference>
<dbReference type="SMART" id="SM00355">
    <property type="entry name" value="ZnF_C2H2"/>
    <property type="match status" value="1"/>
</dbReference>
<comment type="caution">
    <text evidence="9">The sequence shown here is derived from an EMBL/GenBank/DDBJ whole genome shotgun (WGS) entry which is preliminary data.</text>
</comment>
<dbReference type="AlphaFoldDB" id="A0A7J5X5D9"/>
<evidence type="ECO:0000256" key="1">
    <source>
        <dbReference type="ARBA" id="ARBA00004123"/>
    </source>
</evidence>
<dbReference type="EMBL" id="JAAKFY010000027">
    <property type="protein sequence ID" value="KAF3832176.1"/>
    <property type="molecule type" value="Genomic_DNA"/>
</dbReference>
<keyword evidence="7" id="KW-0862">Zinc</keyword>
<keyword evidence="5" id="KW-0804">Transcription</keyword>
<dbReference type="OrthoDB" id="6077919at2759"/>
<dbReference type="InterPro" id="IPR013087">
    <property type="entry name" value="Znf_C2H2_type"/>
</dbReference>
<evidence type="ECO:0000256" key="6">
    <source>
        <dbReference type="ARBA" id="ARBA00023242"/>
    </source>
</evidence>
<evidence type="ECO:0000256" key="5">
    <source>
        <dbReference type="ARBA" id="ARBA00023163"/>
    </source>
</evidence>
<sequence>MMTRFKQIPGLVMVFVFPHRPGNLIQVQTIWKLRTFQKRLKLNDDSLCAIAFSNLESSHLPGQFGEKPFCCSVCNSGFSDSEALVQHMRIHTRQT</sequence>
<dbReference type="InterPro" id="IPR036236">
    <property type="entry name" value="Znf_C2H2_sf"/>
</dbReference>
<dbReference type="GO" id="GO:0005634">
    <property type="term" value="C:nucleus"/>
    <property type="evidence" value="ECO:0007669"/>
    <property type="project" value="UniProtKB-SubCell"/>
</dbReference>
<feature type="non-terminal residue" evidence="9">
    <location>
        <position position="1"/>
    </location>
</feature>
<reference evidence="9 10" key="1">
    <citation type="submission" date="2020-03" db="EMBL/GenBank/DDBJ databases">
        <title>Dissostichus mawsoni Genome sequencing and assembly.</title>
        <authorList>
            <person name="Park H."/>
        </authorList>
    </citation>
    <scope>NUCLEOTIDE SEQUENCE [LARGE SCALE GENOMIC DNA]</scope>
    <source>
        <strain evidence="9">DM0001</strain>
        <tissue evidence="9">Muscle</tissue>
    </source>
</reference>
<dbReference type="Gene3D" id="3.30.160.60">
    <property type="entry name" value="Classic Zinc Finger"/>
    <property type="match status" value="1"/>
</dbReference>
<keyword evidence="7" id="KW-0479">Metal-binding</keyword>
<keyword evidence="10" id="KW-1185">Reference proteome</keyword>
<dbReference type="GO" id="GO:0003677">
    <property type="term" value="F:DNA binding"/>
    <property type="evidence" value="ECO:0007669"/>
    <property type="project" value="UniProtKB-KW"/>
</dbReference>
<keyword evidence="6" id="KW-0539">Nucleus</keyword>
<accession>A0A7J5X5D9</accession>
<feature type="domain" description="C2H2-type" evidence="8">
    <location>
        <begin position="69"/>
        <end position="95"/>
    </location>
</feature>
<evidence type="ECO:0000313" key="10">
    <source>
        <dbReference type="Proteomes" id="UP000518266"/>
    </source>
</evidence>
<dbReference type="GO" id="GO:0008270">
    <property type="term" value="F:zinc ion binding"/>
    <property type="evidence" value="ECO:0007669"/>
    <property type="project" value="UniProtKB-KW"/>
</dbReference>